<comment type="caution">
    <text evidence="2">The sequence shown here is derived from an EMBL/GenBank/DDBJ whole genome shotgun (WGS) entry which is preliminary data.</text>
</comment>
<gene>
    <name evidence="2" type="ORF">ACFQ4O_10215</name>
</gene>
<dbReference type="EC" id="2.1.1.-" evidence="2"/>
<dbReference type="SUPFAM" id="SSF53335">
    <property type="entry name" value="S-adenosyl-L-methionine-dependent methyltransferases"/>
    <property type="match status" value="1"/>
</dbReference>
<dbReference type="GO" id="GO:0032259">
    <property type="term" value="P:methylation"/>
    <property type="evidence" value="ECO:0007669"/>
    <property type="project" value="UniProtKB-KW"/>
</dbReference>
<dbReference type="Gene3D" id="3.40.50.150">
    <property type="entry name" value="Vaccinia Virus protein VP39"/>
    <property type="match status" value="1"/>
</dbReference>
<dbReference type="PANTHER" id="PTHR43861">
    <property type="entry name" value="TRANS-ACONITATE 2-METHYLTRANSFERASE-RELATED"/>
    <property type="match status" value="1"/>
</dbReference>
<dbReference type="InterPro" id="IPR029063">
    <property type="entry name" value="SAM-dependent_MTases_sf"/>
</dbReference>
<organism evidence="2 3">
    <name type="scientific">Methylopila musalis</name>
    <dbReference type="NCBI Taxonomy" id="1134781"/>
    <lineage>
        <taxon>Bacteria</taxon>
        <taxon>Pseudomonadati</taxon>
        <taxon>Pseudomonadota</taxon>
        <taxon>Alphaproteobacteria</taxon>
        <taxon>Hyphomicrobiales</taxon>
        <taxon>Methylopilaceae</taxon>
        <taxon>Methylopila</taxon>
    </lineage>
</organism>
<keyword evidence="2" id="KW-0489">Methyltransferase</keyword>
<evidence type="ECO:0000256" key="1">
    <source>
        <dbReference type="SAM" id="MobiDB-lite"/>
    </source>
</evidence>
<name>A0ABW3Z9D1_9HYPH</name>
<proteinExistence type="predicted"/>
<keyword evidence="3" id="KW-1185">Reference proteome</keyword>
<dbReference type="Proteomes" id="UP001597171">
    <property type="component" value="Unassembled WGS sequence"/>
</dbReference>
<accession>A0ABW3Z9D1</accession>
<reference evidence="3" key="1">
    <citation type="journal article" date="2019" name="Int. J. Syst. Evol. Microbiol.">
        <title>The Global Catalogue of Microorganisms (GCM) 10K type strain sequencing project: providing services to taxonomists for standard genome sequencing and annotation.</title>
        <authorList>
            <consortium name="The Broad Institute Genomics Platform"/>
            <consortium name="The Broad Institute Genome Sequencing Center for Infectious Disease"/>
            <person name="Wu L."/>
            <person name="Ma J."/>
        </authorList>
    </citation>
    <scope>NUCLEOTIDE SEQUENCE [LARGE SCALE GENOMIC DNA]</scope>
    <source>
        <strain evidence="3">CCUG 61696</strain>
    </source>
</reference>
<evidence type="ECO:0000313" key="3">
    <source>
        <dbReference type="Proteomes" id="UP001597171"/>
    </source>
</evidence>
<dbReference type="GO" id="GO:0008168">
    <property type="term" value="F:methyltransferase activity"/>
    <property type="evidence" value="ECO:0007669"/>
    <property type="project" value="UniProtKB-KW"/>
</dbReference>
<feature type="region of interest" description="Disordered" evidence="1">
    <location>
        <begin position="1"/>
        <end position="20"/>
    </location>
</feature>
<dbReference type="RefSeq" id="WP_378775590.1">
    <property type="nucleotide sequence ID" value="NZ_JBHTMX010000082.1"/>
</dbReference>
<dbReference type="Pfam" id="PF13489">
    <property type="entry name" value="Methyltransf_23"/>
    <property type="match status" value="1"/>
</dbReference>
<keyword evidence="2" id="KW-0808">Transferase</keyword>
<evidence type="ECO:0000313" key="2">
    <source>
        <dbReference type="EMBL" id="MFD1332372.1"/>
    </source>
</evidence>
<feature type="compositionally biased region" description="Polar residues" evidence="1">
    <location>
        <begin position="1"/>
        <end position="10"/>
    </location>
</feature>
<dbReference type="CDD" id="cd02440">
    <property type="entry name" value="AdoMet_MTases"/>
    <property type="match status" value="1"/>
</dbReference>
<protein>
    <submittedName>
        <fullName evidence="2">Class I SAM-dependent methyltransferase</fullName>
        <ecNumber evidence="2">2.1.1.-</ecNumber>
    </submittedName>
</protein>
<dbReference type="EMBL" id="JBHTMX010000082">
    <property type="protein sequence ID" value="MFD1332372.1"/>
    <property type="molecule type" value="Genomic_DNA"/>
</dbReference>
<sequence length="325" mass="36052">MVTRPTTTRGSARAPLPPCPLTGRPARRAIHGVSAGVVADIWRFAQGVDVSALFQGVDRFTLYESDTGLVFFEPRIVGDGLFYRDFYARWDIHRGLTYRSDDRQDFAAAARFVPDGATVIDVGCGPGAFRRHLGHARFVGLDPYASDDVDDAVIRETLEHHAEHNPERYDVATAFHVIEHVPDPLAHARNMARMLKPGGLLILAAPLHPSPLTEIPNLPMNMPPHHVTWWTPGAFRALAEAAGLEVVEATSLPVSPHQGPVLWMRKFLAVRTDTAPNERYVAHRWSWHASLALAYVLGRIMHRIKTLPAQSEDVDAFLVARKPQA</sequence>